<evidence type="ECO:0000313" key="2">
    <source>
        <dbReference type="EMBL" id="KAK9745135.1"/>
    </source>
</evidence>
<reference evidence="2 3" key="1">
    <citation type="journal article" date="2024" name="BMC Genomics">
        <title>De novo assembly and annotation of Popillia japonica's genome with initial clues to its potential as an invasive pest.</title>
        <authorList>
            <person name="Cucini C."/>
            <person name="Boschi S."/>
            <person name="Funari R."/>
            <person name="Cardaioli E."/>
            <person name="Iannotti N."/>
            <person name="Marturano G."/>
            <person name="Paoli F."/>
            <person name="Bruttini M."/>
            <person name="Carapelli A."/>
            <person name="Frati F."/>
            <person name="Nardi F."/>
        </authorList>
    </citation>
    <scope>NUCLEOTIDE SEQUENCE [LARGE SCALE GENOMIC DNA]</scope>
    <source>
        <strain evidence="2">DMR45628</strain>
    </source>
</reference>
<sequence length="96" mass="11099">MKVGENYFERCHRVGPKQANKSRPILSHAIKDKPFAPKWLGPHRVEDTAGPTSYWIRRGKSARVKYHFDQLRRYPSEKENRPAAPDDEPQPGSSKD</sequence>
<feature type="compositionally biased region" description="Basic and acidic residues" evidence="1">
    <location>
        <begin position="72"/>
        <end position="81"/>
    </location>
</feature>
<accession>A0AAW1MHL7</accession>
<gene>
    <name evidence="2" type="ORF">QE152_g7135</name>
</gene>
<evidence type="ECO:0000313" key="3">
    <source>
        <dbReference type="Proteomes" id="UP001458880"/>
    </source>
</evidence>
<organism evidence="2 3">
    <name type="scientific">Popillia japonica</name>
    <name type="common">Japanese beetle</name>
    <dbReference type="NCBI Taxonomy" id="7064"/>
    <lineage>
        <taxon>Eukaryota</taxon>
        <taxon>Metazoa</taxon>
        <taxon>Ecdysozoa</taxon>
        <taxon>Arthropoda</taxon>
        <taxon>Hexapoda</taxon>
        <taxon>Insecta</taxon>
        <taxon>Pterygota</taxon>
        <taxon>Neoptera</taxon>
        <taxon>Endopterygota</taxon>
        <taxon>Coleoptera</taxon>
        <taxon>Polyphaga</taxon>
        <taxon>Scarabaeiformia</taxon>
        <taxon>Scarabaeidae</taxon>
        <taxon>Rutelinae</taxon>
        <taxon>Popillia</taxon>
    </lineage>
</organism>
<proteinExistence type="predicted"/>
<feature type="region of interest" description="Disordered" evidence="1">
    <location>
        <begin position="72"/>
        <end position="96"/>
    </location>
</feature>
<keyword evidence="3" id="KW-1185">Reference proteome</keyword>
<name>A0AAW1MHL7_POPJA</name>
<evidence type="ECO:0000256" key="1">
    <source>
        <dbReference type="SAM" id="MobiDB-lite"/>
    </source>
</evidence>
<comment type="caution">
    <text evidence="2">The sequence shown here is derived from an EMBL/GenBank/DDBJ whole genome shotgun (WGS) entry which is preliminary data.</text>
</comment>
<dbReference type="EMBL" id="JASPKY010000051">
    <property type="protein sequence ID" value="KAK9745135.1"/>
    <property type="molecule type" value="Genomic_DNA"/>
</dbReference>
<protein>
    <submittedName>
        <fullName evidence="2">Uncharacterized protein</fullName>
    </submittedName>
</protein>
<dbReference type="AlphaFoldDB" id="A0AAW1MHL7"/>
<dbReference type="Proteomes" id="UP001458880">
    <property type="component" value="Unassembled WGS sequence"/>
</dbReference>